<evidence type="ECO:0000256" key="6">
    <source>
        <dbReference type="ARBA" id="ARBA00022676"/>
    </source>
</evidence>
<evidence type="ECO:0000256" key="9">
    <source>
        <dbReference type="ARBA" id="ARBA00022916"/>
    </source>
</evidence>
<keyword evidence="9 13" id="KW-0135">Cellulose biosynthesis</keyword>
<sequence length="1791" mass="192882">MPLIAFVSPKGGVGKTTLAAHVAALLAQRGHRVLAIDLDPQNALRLQFGLSYRDEAGFLGEIARRPAWRQAAVETRAGVRVLPYGTVDPMTQLDTAQALYQTPELLAGPVREMLADPDLVVVVDSPPGPSPAMGALLPMVDLVVVVLLADSASAAQIPAIMTNRWLGRGRLASRAGERAVVVMNQVDLDAPLASAVFDGAAEALGARLIGAVCRDEAVTEALGDKRMLLDPHDGPAAEDLGAVADAIAARLRLPLGGAAGGRRRSGRPPPQRLLRTVRLGPPMSDAAAFPMPPAPRDRLLRGALVALGLFGCLVFVTLPMQAEQQALLTAGGIIAFLALNRLKSRRIGLVLVVMSIAITSRYLFWRATETLEFETVPQIVLGGLLFMAELYAGLLMSLSYLQTAWPLDRKPVPLPADPRLWPTIDVYVPSYNESLDLVRPTVLAAMSMDWPRDKLNVYILDDGRRPEFRQFAEDSGCGYVIRPDNLGAKAGNINHCLRHTKGEFIAIFDCDHAPTRSFLQLTVGWLVRDARISMVQTPHYFYSPDPFERNLARKRPVPNEGLLFYGAIQPGNDLWNAAFFCGSCAVIRRTALEEVGGVPHITVTEDCHCSLLMQKRGWHTAYIRLPLASGLATERLALHIGQRLRWARGMMQIMRLEKTIVAKGLNNWQRLCYFMGGFGFLFAIPRLIFLTSPLAFLFFGESVIAASPLGIIAYAGSHMFHAVATTARLNGKHRHSFWSEIYEASLAWPLIPVTFKTLWDPTKGKFNVTDKGGMVEEGYLDLPMVLPMVILTGLLLIGLGIGIVGIIITDSSTLEYRAYLLNTIWAGLCVIPASAAVAVGREREQMRVRARTDAVVPATLKLASGEAIKAHSSNISLSGARITLARPLGAADGDRAMVAFETCGEVIEVEAEVLRWVHDEVFLRFVVDNLAQEAAVARLFFGRPDAWLHWDDWPVDRPLRSLLNVVLATADAVFRKYRIAFPKQLVQRPVPAGAAQAAPVRISDVVEPRRPRIAATAAGAVLGLLLLAPEALAQSRQPLPSLSPPPGLAAQLPAAPAPIPAQAAPGRAFPPEAVDGVREIRPTLRELGLGGPMQLRGVSDLQGVQFGLRADEVVTEARLSLAGGTSPALIPALSQITISLNDQFVGTVPADPARQSFGPLDFPLDPLFFSEINRLNFRFSGRYAVECNDPLSGLLWATVSDLSTVAMRIERLPPQRDLARLPEPLFDRRVLRGALTLPVVLAEGTGPAGLRAAAVAASWFAVQADYRGATFPVDRAPPPRGDALVIAVGSDAIPGLALPRFEGPTIAMVANPNDSYGTLLVVGGRTEPEAAAAAAALAVGRAALSGEVARVVQPSIAPRQPYDAPRWVATDRVVTLGSLVERADLQGAGYAPAPIRVPLRTSPDIFTFRNRGFPVDLRFRAPPGPVVDIGASRLDVSVSETYLRSLPLGAGELWGPLDYLRRQVFGDAEVRRGHATVPSYLLLGRDELQLRFDLRPLARGECVATPGDLRASVEPDSTIDLRRIHRHARMPNLGFFASAGFPFTKYADLSGTAAVLPERPSATEMQVFLDLVGQLSVLVGLPATGLQVVHANALPSVANRDLLVIGALGRAPALATLLKDTPVKLDGERLVLALPDAFQDVRALFLDAPGRGDRNRAAAALTDSGEGLGAIIGAESPLASGKSVVAITGATQAAMAAMAQALRDPVQSRRIQGDVAILAGGPVAAYSAMPRYDVGTLPWWLLPQLWLGNHPERALLLLLAAALMMGGSFYWMLRRRAINRLRARTPVEKGH</sequence>
<evidence type="ECO:0000256" key="2">
    <source>
        <dbReference type="ARBA" id="ARBA00010003"/>
    </source>
</evidence>
<feature type="transmembrane region" description="Helical" evidence="13">
    <location>
        <begin position="784"/>
        <end position="808"/>
    </location>
</feature>
<evidence type="ECO:0000256" key="5">
    <source>
        <dbReference type="ARBA" id="ARBA00022519"/>
    </source>
</evidence>
<comment type="similarity">
    <text evidence="2">In the N-terminal section; belongs to the glycosyltransferase 2 family.</text>
</comment>
<feature type="domain" description="Glycosyltransferase 2-like" evidence="14">
    <location>
        <begin position="426"/>
        <end position="595"/>
    </location>
</feature>
<keyword evidence="11 13" id="KW-0472">Membrane</keyword>
<evidence type="ECO:0000256" key="1">
    <source>
        <dbReference type="ARBA" id="ARBA00004429"/>
    </source>
</evidence>
<dbReference type="InterPro" id="IPR003920">
    <property type="entry name" value="Cell_synth_B"/>
</dbReference>
<feature type="transmembrane region" description="Helical" evidence="13">
    <location>
        <begin position="376"/>
        <end position="401"/>
    </location>
</feature>
<feature type="transmembrane region" description="Helical" evidence="13">
    <location>
        <begin position="671"/>
        <end position="689"/>
    </location>
</feature>
<dbReference type="Gene3D" id="3.90.550.10">
    <property type="entry name" value="Spore Coat Polysaccharide Biosynthesis Protein SpsA, Chain A"/>
    <property type="match status" value="1"/>
</dbReference>
<dbReference type="RefSeq" id="WP_290316947.1">
    <property type="nucleotide sequence ID" value="NZ_JAUFPN010000133.1"/>
</dbReference>
<dbReference type="InterPro" id="IPR029044">
    <property type="entry name" value="Nucleotide-diphossugar_trans"/>
</dbReference>
<keyword evidence="4 13" id="KW-1003">Cell membrane</keyword>
<feature type="domain" description="PilZ" evidence="15">
    <location>
        <begin position="849"/>
        <end position="941"/>
    </location>
</feature>
<evidence type="ECO:0000256" key="12">
    <source>
        <dbReference type="ARBA" id="ARBA00048682"/>
    </source>
</evidence>
<evidence type="ECO:0000313" key="16">
    <source>
        <dbReference type="EMBL" id="MDN3565126.1"/>
    </source>
</evidence>
<comment type="similarity">
    <text evidence="3">In the C-terminal section; belongs to the AcsB/BcsB family.</text>
</comment>
<keyword evidence="17" id="KW-1185">Reference proteome</keyword>
<reference evidence="17" key="1">
    <citation type="journal article" date="2019" name="Int. J. Syst. Evol. Microbiol.">
        <title>The Global Catalogue of Microorganisms (GCM) 10K type strain sequencing project: providing services to taxonomists for standard genome sequencing and annotation.</title>
        <authorList>
            <consortium name="The Broad Institute Genomics Platform"/>
            <consortium name="The Broad Institute Genome Sequencing Center for Infectious Disease"/>
            <person name="Wu L."/>
            <person name="Ma J."/>
        </authorList>
    </citation>
    <scope>NUCLEOTIDE SEQUENCE [LARGE SCALE GENOMIC DNA]</scope>
    <source>
        <strain evidence="17">CECT 7131</strain>
    </source>
</reference>
<keyword evidence="10 13" id="KW-1133">Transmembrane helix</keyword>
<evidence type="ECO:0000256" key="8">
    <source>
        <dbReference type="ARBA" id="ARBA00022692"/>
    </source>
</evidence>
<evidence type="ECO:0000256" key="11">
    <source>
        <dbReference type="ARBA" id="ARBA00023136"/>
    </source>
</evidence>
<evidence type="ECO:0000259" key="14">
    <source>
        <dbReference type="Pfam" id="PF00535"/>
    </source>
</evidence>
<dbReference type="EMBL" id="JAUFPN010000133">
    <property type="protein sequence ID" value="MDN3565126.1"/>
    <property type="molecule type" value="Genomic_DNA"/>
</dbReference>
<dbReference type="InterPro" id="IPR017746">
    <property type="entry name" value="Cellulose_synthase_operon_BcsQ"/>
</dbReference>
<dbReference type="InterPro" id="IPR003919">
    <property type="entry name" value="Cell_synth_A"/>
</dbReference>
<comment type="catalytic activity">
    <reaction evidence="12 13">
        <text>[(1-&gt;4)-beta-D-glucosyl](n) + UDP-alpha-D-glucose = [(1-&gt;4)-beta-D-glucosyl](n+1) + UDP + H(+)</text>
        <dbReference type="Rhea" id="RHEA:19929"/>
        <dbReference type="Rhea" id="RHEA-COMP:10033"/>
        <dbReference type="Rhea" id="RHEA-COMP:10034"/>
        <dbReference type="ChEBI" id="CHEBI:15378"/>
        <dbReference type="ChEBI" id="CHEBI:18246"/>
        <dbReference type="ChEBI" id="CHEBI:58223"/>
        <dbReference type="ChEBI" id="CHEBI:58885"/>
        <dbReference type="EC" id="2.4.1.12"/>
    </reaction>
</comment>
<evidence type="ECO:0000256" key="10">
    <source>
        <dbReference type="ARBA" id="ARBA00022989"/>
    </source>
</evidence>
<evidence type="ECO:0000256" key="4">
    <source>
        <dbReference type="ARBA" id="ARBA00022475"/>
    </source>
</evidence>
<dbReference type="Proteomes" id="UP001529369">
    <property type="component" value="Unassembled WGS sequence"/>
</dbReference>
<comment type="subcellular location">
    <subcellularLocation>
        <location evidence="1">Cell inner membrane</location>
        <topology evidence="1">Multi-pass membrane protein</topology>
    </subcellularLocation>
</comment>
<dbReference type="Gene3D" id="3.40.50.300">
    <property type="entry name" value="P-loop containing nucleotide triphosphate hydrolases"/>
    <property type="match status" value="1"/>
</dbReference>
<protein>
    <recommendedName>
        <fullName evidence="13">Cellulose synthase</fullName>
        <ecNumber evidence="13">2.4.1.12</ecNumber>
    </recommendedName>
</protein>
<dbReference type="InterPro" id="IPR009875">
    <property type="entry name" value="PilZ_domain"/>
</dbReference>
<dbReference type="Pfam" id="PF06564">
    <property type="entry name" value="CBP_BcsQ"/>
    <property type="match status" value="1"/>
</dbReference>
<comment type="cofactor">
    <cofactor evidence="13">
        <name>Mg(2+)</name>
        <dbReference type="ChEBI" id="CHEBI:18420"/>
    </cofactor>
</comment>
<dbReference type="Pfam" id="PF07238">
    <property type="entry name" value="PilZ"/>
    <property type="match status" value="1"/>
</dbReference>
<dbReference type="PANTHER" id="PTHR43867">
    <property type="entry name" value="CELLULOSE SYNTHASE CATALYTIC SUBUNIT A [UDP-FORMING]"/>
    <property type="match status" value="1"/>
</dbReference>
<dbReference type="PRINTS" id="PR01440">
    <property type="entry name" value="CELLSNTHASEB"/>
</dbReference>
<dbReference type="InterPro" id="IPR001173">
    <property type="entry name" value="Glyco_trans_2-like"/>
</dbReference>
<keyword evidence="13" id="KW-0973">c-di-GMP</keyword>
<keyword evidence="6 13" id="KW-0328">Glycosyltransferase</keyword>
<keyword evidence="7 13" id="KW-0808">Transferase</keyword>
<dbReference type="PANTHER" id="PTHR43867:SF2">
    <property type="entry name" value="CELLULOSE SYNTHASE CATALYTIC SUBUNIT A [UDP-FORMING]"/>
    <property type="match status" value="1"/>
</dbReference>
<dbReference type="SUPFAM" id="SSF53448">
    <property type="entry name" value="Nucleotide-diphospho-sugar transferases"/>
    <property type="match status" value="1"/>
</dbReference>
<dbReference type="SUPFAM" id="SSF52540">
    <property type="entry name" value="P-loop containing nucleoside triphosphate hydrolases"/>
    <property type="match status" value="1"/>
</dbReference>
<accession>A0ABT8A6T3</accession>
<name>A0ABT8A6T3_9PROT</name>
<evidence type="ECO:0000256" key="7">
    <source>
        <dbReference type="ARBA" id="ARBA00022679"/>
    </source>
</evidence>
<dbReference type="InterPro" id="IPR050321">
    <property type="entry name" value="Glycosyltr_2/OpgH_subfam"/>
</dbReference>
<evidence type="ECO:0000256" key="13">
    <source>
        <dbReference type="RuleBase" id="RU365020"/>
    </source>
</evidence>
<keyword evidence="5 13" id="KW-0997">Cell inner membrane</keyword>
<dbReference type="NCBIfam" id="TIGR03030">
    <property type="entry name" value="CelA"/>
    <property type="match status" value="1"/>
</dbReference>
<feature type="transmembrane region" description="Helical" evidence="13">
    <location>
        <begin position="820"/>
        <end position="839"/>
    </location>
</feature>
<comment type="caution">
    <text evidence="16">The sequence shown here is derived from an EMBL/GenBank/DDBJ whole genome shotgun (WGS) entry which is preliminary data.</text>
</comment>
<dbReference type="CDD" id="cd06421">
    <property type="entry name" value="CESA_CelA_like"/>
    <property type="match status" value="1"/>
</dbReference>
<dbReference type="Pfam" id="PF03170">
    <property type="entry name" value="BcsB"/>
    <property type="match status" value="1"/>
</dbReference>
<feature type="transmembrane region" description="Helical" evidence="13">
    <location>
        <begin position="695"/>
        <end position="715"/>
    </location>
</feature>
<gene>
    <name evidence="16" type="primary">bcsA</name>
    <name evidence="16" type="ORF">QWZ14_12210</name>
</gene>
<feature type="transmembrane region" description="Helical" evidence="13">
    <location>
        <begin position="1754"/>
        <end position="1773"/>
    </location>
</feature>
<proteinExistence type="inferred from homology"/>
<dbReference type="Gene3D" id="2.60.120.260">
    <property type="entry name" value="Galactose-binding domain-like"/>
    <property type="match status" value="2"/>
</dbReference>
<feature type="transmembrane region" description="Helical" evidence="13">
    <location>
        <begin position="347"/>
        <end position="364"/>
    </location>
</feature>
<evidence type="ECO:0000313" key="17">
    <source>
        <dbReference type="Proteomes" id="UP001529369"/>
    </source>
</evidence>
<dbReference type="Gene3D" id="2.40.10.220">
    <property type="entry name" value="predicted glycosyltransferase like domains"/>
    <property type="match status" value="1"/>
</dbReference>
<evidence type="ECO:0000256" key="3">
    <source>
        <dbReference type="ARBA" id="ARBA00010653"/>
    </source>
</evidence>
<feature type="transmembrane region" description="Helical" evidence="13">
    <location>
        <begin position="299"/>
        <end position="318"/>
    </location>
</feature>
<evidence type="ECO:0000259" key="15">
    <source>
        <dbReference type="Pfam" id="PF07238"/>
    </source>
</evidence>
<comment type="pathway">
    <text evidence="13">Glycan metabolism; bacterial cellulose biosynthesis.</text>
</comment>
<dbReference type="Pfam" id="PF00535">
    <property type="entry name" value="Glycos_transf_2"/>
    <property type="match status" value="1"/>
</dbReference>
<dbReference type="InterPro" id="IPR018513">
    <property type="entry name" value="Cell_synthase_bac"/>
</dbReference>
<keyword evidence="8 13" id="KW-0812">Transmembrane</keyword>
<organism evidence="16 17">
    <name type="scientific">Paeniroseomonas aquatica</name>
    <dbReference type="NCBI Taxonomy" id="373043"/>
    <lineage>
        <taxon>Bacteria</taxon>
        <taxon>Pseudomonadati</taxon>
        <taxon>Pseudomonadota</taxon>
        <taxon>Alphaproteobacteria</taxon>
        <taxon>Acetobacterales</taxon>
        <taxon>Acetobacteraceae</taxon>
        <taxon>Paeniroseomonas</taxon>
    </lineage>
</organism>
<dbReference type="InterPro" id="IPR027417">
    <property type="entry name" value="P-loop_NTPase"/>
</dbReference>
<dbReference type="EC" id="2.4.1.12" evidence="13"/>